<feature type="compositionally biased region" description="Basic and acidic residues" evidence="1">
    <location>
        <begin position="470"/>
        <end position="489"/>
    </location>
</feature>
<sequence>MNLLGKLFTWTFIYSLVFHSYVICRISNERKCVDAQCSMPISFAHTLIRYTADDSRLLSFLPNSKAKIFSKEAGDKPNFWEAEINGKRGYVQKGFLREDKVLVKSSDLKYTVPTGRIEVPLHNVSVKTPENTGPDISKTPELPVVNSKGLFSMIGGVSADSVPPSSPDIKPQSTKKFQILDGTTLYDDSVNNYSETPPEQVQVEETLDASSTVENKALKNEAEKVSTGEDASSGITTEKIVDSIISESSKVHVDAVQDLSDKAENIQPETGDTESGGPTSEPGLLNMFMNSVSELISSGTGPSENENEEYYEDEYEESSGEEEDEGIQEEMIDNKEESPSKPESANLADQIKPSVLEESVLDKKIVADLSISNPENVSGAPNIEKILKKENLSNDNVDTTILQSNRVPNENFDSSSTSHVASDEDKTNVSSEKPSVVDEVSLDIENKNSVESKSDDIFSLVTDPISIESHPSKKTEEPLSEIEKEDHQESTSQLVNKIMNDVSEHTNPLQNDDLPVSIPSTDNNEKLTSDYNTSNIILKYESENEGEKDISNSTPIKLVKEDNRDKPVEVQSTTGSPEFEPVASRTFLFGQINVLNDGVKEAVEASTEASEQPKSSEVEAVEPST</sequence>
<accession>A0A1B6LGC2</accession>
<feature type="region of interest" description="Disordered" evidence="1">
    <location>
        <begin position="603"/>
        <end position="625"/>
    </location>
</feature>
<dbReference type="EMBL" id="GEBQ01017267">
    <property type="protein sequence ID" value="JAT22710.1"/>
    <property type="molecule type" value="Transcribed_RNA"/>
</dbReference>
<evidence type="ECO:0008006" key="3">
    <source>
        <dbReference type="Google" id="ProtNLM"/>
    </source>
</evidence>
<reference evidence="2" key="1">
    <citation type="submission" date="2015-11" db="EMBL/GenBank/DDBJ databases">
        <title>De novo transcriptome assembly of four potential Pierce s Disease insect vectors from Arizona vineyards.</title>
        <authorList>
            <person name="Tassone E.E."/>
        </authorList>
    </citation>
    <scope>NUCLEOTIDE SEQUENCE</scope>
</reference>
<organism evidence="2">
    <name type="scientific">Graphocephala atropunctata</name>
    <dbReference type="NCBI Taxonomy" id="36148"/>
    <lineage>
        <taxon>Eukaryota</taxon>
        <taxon>Metazoa</taxon>
        <taxon>Ecdysozoa</taxon>
        <taxon>Arthropoda</taxon>
        <taxon>Hexapoda</taxon>
        <taxon>Insecta</taxon>
        <taxon>Pterygota</taxon>
        <taxon>Neoptera</taxon>
        <taxon>Paraneoptera</taxon>
        <taxon>Hemiptera</taxon>
        <taxon>Auchenorrhyncha</taxon>
        <taxon>Membracoidea</taxon>
        <taxon>Cicadellidae</taxon>
        <taxon>Cicadellinae</taxon>
        <taxon>Cicadellini</taxon>
        <taxon>Graphocephala</taxon>
    </lineage>
</organism>
<feature type="compositionally biased region" description="Basic and acidic residues" evidence="1">
    <location>
        <begin position="558"/>
        <end position="568"/>
    </location>
</feature>
<feature type="region of interest" description="Disordered" evidence="1">
    <location>
        <begin position="401"/>
        <end position="437"/>
    </location>
</feature>
<gene>
    <name evidence="2" type="ORF">g.42546</name>
</gene>
<feature type="compositionally biased region" description="Acidic residues" evidence="1">
    <location>
        <begin position="305"/>
        <end position="331"/>
    </location>
</feature>
<feature type="region of interest" description="Disordered" evidence="1">
    <location>
        <begin position="543"/>
        <end position="578"/>
    </location>
</feature>
<feature type="compositionally biased region" description="Polar residues" evidence="1">
    <location>
        <begin position="401"/>
        <end position="420"/>
    </location>
</feature>
<dbReference type="AlphaFoldDB" id="A0A1B6LGC2"/>
<dbReference type="Gene3D" id="2.30.30.40">
    <property type="entry name" value="SH3 Domains"/>
    <property type="match status" value="1"/>
</dbReference>
<proteinExistence type="predicted"/>
<feature type="region of interest" description="Disordered" evidence="1">
    <location>
        <begin position="261"/>
        <end position="359"/>
    </location>
</feature>
<dbReference type="InterPro" id="IPR036028">
    <property type="entry name" value="SH3-like_dom_sf"/>
</dbReference>
<name>A0A1B6LGC2_9HEMI</name>
<feature type="region of interest" description="Disordered" evidence="1">
    <location>
        <begin position="504"/>
        <end position="529"/>
    </location>
</feature>
<evidence type="ECO:0000313" key="2">
    <source>
        <dbReference type="EMBL" id="JAT22710.1"/>
    </source>
</evidence>
<feature type="non-terminal residue" evidence="2">
    <location>
        <position position="625"/>
    </location>
</feature>
<feature type="compositionally biased region" description="Polar residues" evidence="1">
    <location>
        <begin position="288"/>
        <end position="302"/>
    </location>
</feature>
<protein>
    <recommendedName>
        <fullName evidence="3">SH3 domain-containing protein</fullName>
    </recommendedName>
</protein>
<feature type="region of interest" description="Disordered" evidence="1">
    <location>
        <begin position="462"/>
        <end position="492"/>
    </location>
</feature>
<evidence type="ECO:0000256" key="1">
    <source>
        <dbReference type="SAM" id="MobiDB-lite"/>
    </source>
</evidence>
<dbReference type="SUPFAM" id="SSF50044">
    <property type="entry name" value="SH3-domain"/>
    <property type="match status" value="1"/>
</dbReference>